<reference evidence="2 3" key="1">
    <citation type="submission" date="2019-10" db="EMBL/GenBank/DDBJ databases">
        <title>Rubrobacter sp nov SCSIO 52090 isolated from a deep-sea sediment in the South China Sea.</title>
        <authorList>
            <person name="Chen R.W."/>
        </authorList>
    </citation>
    <scope>NUCLEOTIDE SEQUENCE [LARGE SCALE GENOMIC DNA]</scope>
    <source>
        <strain evidence="2 3">SCSIO 52909</strain>
    </source>
</reference>
<protein>
    <recommendedName>
        <fullName evidence="4">DUF1990 family protein</fullName>
    </recommendedName>
</protein>
<evidence type="ECO:0000313" key="2">
    <source>
        <dbReference type="EMBL" id="QIN83839.1"/>
    </source>
</evidence>
<dbReference type="Proteomes" id="UP000501452">
    <property type="component" value="Chromosome"/>
</dbReference>
<dbReference type="RefSeq" id="WP_166177486.1">
    <property type="nucleotide sequence ID" value="NZ_CP045119.1"/>
</dbReference>
<keyword evidence="3" id="KW-1185">Reference proteome</keyword>
<accession>A0A6G8QBJ2</accession>
<feature type="region of interest" description="Disordered" evidence="1">
    <location>
        <begin position="228"/>
        <end position="249"/>
    </location>
</feature>
<evidence type="ECO:0008006" key="4">
    <source>
        <dbReference type="Google" id="ProtNLM"/>
    </source>
</evidence>
<name>A0A6G8QBJ2_9ACTN</name>
<evidence type="ECO:0000256" key="1">
    <source>
        <dbReference type="SAM" id="MobiDB-lite"/>
    </source>
</evidence>
<dbReference type="AlphaFoldDB" id="A0A6G8QBJ2"/>
<dbReference type="KEGG" id="rub:GBA63_15235"/>
<proteinExistence type="predicted"/>
<evidence type="ECO:0000313" key="3">
    <source>
        <dbReference type="Proteomes" id="UP000501452"/>
    </source>
</evidence>
<dbReference type="EMBL" id="CP045119">
    <property type="protein sequence ID" value="QIN83839.1"/>
    <property type="molecule type" value="Genomic_DNA"/>
</dbReference>
<gene>
    <name evidence="2" type="ORF">GBA63_15235</name>
</gene>
<organism evidence="2 3">
    <name type="scientific">Rubrobacter tropicus</name>
    <dbReference type="NCBI Taxonomy" id="2653851"/>
    <lineage>
        <taxon>Bacteria</taxon>
        <taxon>Bacillati</taxon>
        <taxon>Actinomycetota</taxon>
        <taxon>Rubrobacteria</taxon>
        <taxon>Rubrobacterales</taxon>
        <taxon>Rubrobacteraceae</taxon>
        <taxon>Rubrobacter</taxon>
    </lineage>
</organism>
<feature type="compositionally biased region" description="Polar residues" evidence="1">
    <location>
        <begin position="232"/>
        <end position="249"/>
    </location>
</feature>
<sequence length="249" mass="27625">MTEQRPRDAAHWARYSETIRVPETSGTAPNVEGRRMVGPLQGFGKMWQKTYKTRLEGVPVPPAEVVETLKERFPEISGFGEGFRVPDGGLVPGAVALLGGLSGVVVLYADAESFTYMTPEGHPFSGWITFSSYPDGDGTTVAQAQLLIRANDPIYELMMPLGLHKLEDTTWQRTLGRVAVHFGAEGRVETRIICVDPKRQWRRYTNVRHNALLISALHAAAAPLRWIKRRATGTSRTPRTQDQTKGGTR</sequence>